<dbReference type="Proteomes" id="UP001230504">
    <property type="component" value="Unassembled WGS sequence"/>
</dbReference>
<accession>A0AAD8Q3R0</accession>
<dbReference type="EMBL" id="JAHLJV010000017">
    <property type="protein sequence ID" value="KAK1594973.1"/>
    <property type="molecule type" value="Genomic_DNA"/>
</dbReference>
<protein>
    <submittedName>
        <fullName evidence="2">Uncharacterized protein</fullName>
    </submittedName>
</protein>
<organism evidence="2 3">
    <name type="scientific">Colletotrichum navitas</name>
    <dbReference type="NCBI Taxonomy" id="681940"/>
    <lineage>
        <taxon>Eukaryota</taxon>
        <taxon>Fungi</taxon>
        <taxon>Dikarya</taxon>
        <taxon>Ascomycota</taxon>
        <taxon>Pezizomycotina</taxon>
        <taxon>Sordariomycetes</taxon>
        <taxon>Hypocreomycetidae</taxon>
        <taxon>Glomerellales</taxon>
        <taxon>Glomerellaceae</taxon>
        <taxon>Colletotrichum</taxon>
        <taxon>Colletotrichum graminicola species complex</taxon>
    </lineage>
</organism>
<gene>
    <name evidence="2" type="ORF">LY79DRAFT_547663</name>
</gene>
<dbReference type="AlphaFoldDB" id="A0AAD8Q3R0"/>
<comment type="caution">
    <text evidence="2">The sequence shown here is derived from an EMBL/GenBank/DDBJ whole genome shotgun (WGS) entry which is preliminary data.</text>
</comment>
<proteinExistence type="predicted"/>
<dbReference type="RefSeq" id="XP_060416062.1">
    <property type="nucleotide sequence ID" value="XM_060557347.1"/>
</dbReference>
<name>A0AAD8Q3R0_9PEZI</name>
<evidence type="ECO:0000313" key="3">
    <source>
        <dbReference type="Proteomes" id="UP001230504"/>
    </source>
</evidence>
<keyword evidence="3" id="KW-1185">Reference proteome</keyword>
<reference evidence="2" key="1">
    <citation type="submission" date="2021-06" db="EMBL/GenBank/DDBJ databases">
        <title>Comparative genomics, transcriptomics and evolutionary studies reveal genomic signatures of adaptation to plant cell wall in hemibiotrophic fungi.</title>
        <authorList>
            <consortium name="DOE Joint Genome Institute"/>
            <person name="Baroncelli R."/>
            <person name="Diaz J.F."/>
            <person name="Benocci T."/>
            <person name="Peng M."/>
            <person name="Battaglia E."/>
            <person name="Haridas S."/>
            <person name="Andreopoulos W."/>
            <person name="Labutti K."/>
            <person name="Pangilinan J."/>
            <person name="Floch G.L."/>
            <person name="Makela M.R."/>
            <person name="Henrissat B."/>
            <person name="Grigoriev I.V."/>
            <person name="Crouch J.A."/>
            <person name="De Vries R.P."/>
            <person name="Sukno S.A."/>
            <person name="Thon M.R."/>
        </authorList>
    </citation>
    <scope>NUCLEOTIDE SEQUENCE</scope>
    <source>
        <strain evidence="2">CBS 125086</strain>
    </source>
</reference>
<feature type="region of interest" description="Disordered" evidence="1">
    <location>
        <begin position="53"/>
        <end position="72"/>
    </location>
</feature>
<sequence>MPPSLSRSQAHPPPWLCCRSQVLGEMDAGKFGRAGREDMKRGCTRRIQACQSRSPSIHRPLSDRTIAPGGTGTGRSRPFPAFALFPLWASPAALSWSFRPPVGAPLSWAIAENLCSRPTRTGKDIARYVYTVHARGMGFHGISAGEILETLETLRSKTCTMYPYVHVRCMCVGDVWRIYGQGESLSLR</sequence>
<evidence type="ECO:0000313" key="2">
    <source>
        <dbReference type="EMBL" id="KAK1594973.1"/>
    </source>
</evidence>
<evidence type="ECO:0000256" key="1">
    <source>
        <dbReference type="SAM" id="MobiDB-lite"/>
    </source>
</evidence>
<dbReference type="GeneID" id="85441587"/>